<evidence type="ECO:0000259" key="6">
    <source>
        <dbReference type="Pfam" id="PF08548"/>
    </source>
</evidence>
<evidence type="ECO:0000256" key="4">
    <source>
        <dbReference type="ARBA" id="ARBA00022737"/>
    </source>
</evidence>
<dbReference type="InterPro" id="IPR018511">
    <property type="entry name" value="Hemolysin-typ_Ca-bd_CS"/>
</dbReference>
<dbReference type="SUPFAM" id="SSF51126">
    <property type="entry name" value="Pectin lyase-like"/>
    <property type="match status" value="1"/>
</dbReference>
<dbReference type="InterPro" id="IPR006626">
    <property type="entry name" value="PbH1"/>
</dbReference>
<dbReference type="Pfam" id="PF00353">
    <property type="entry name" value="HemolysinCabind"/>
    <property type="match status" value="1"/>
</dbReference>
<keyword evidence="4" id="KW-0677">Repeat</keyword>
<protein>
    <recommendedName>
        <fullName evidence="6">Peptidase M10 serralysin C-terminal domain-containing protein</fullName>
    </recommendedName>
</protein>
<evidence type="ECO:0000313" key="7">
    <source>
        <dbReference type="EMBL" id="KAB0265730.1"/>
    </source>
</evidence>
<dbReference type="SUPFAM" id="SSF51120">
    <property type="entry name" value="beta-Roll"/>
    <property type="match status" value="1"/>
</dbReference>
<dbReference type="InterPro" id="IPR013858">
    <property type="entry name" value="Peptidase_M10B_C"/>
</dbReference>
<evidence type="ECO:0000256" key="5">
    <source>
        <dbReference type="SAM" id="MobiDB-lite"/>
    </source>
</evidence>
<dbReference type="OrthoDB" id="5179605at2"/>
<feature type="region of interest" description="Disordered" evidence="5">
    <location>
        <begin position="1"/>
        <end position="22"/>
    </location>
</feature>
<accession>A0A5N3P7M6</accession>
<evidence type="ECO:0000256" key="2">
    <source>
        <dbReference type="ARBA" id="ARBA00004613"/>
    </source>
</evidence>
<dbReference type="InterPro" id="IPR001343">
    <property type="entry name" value="Hemolysn_Ca-bd"/>
</dbReference>
<dbReference type="PROSITE" id="PS00330">
    <property type="entry name" value="HEMOLYSIN_CALCIUM"/>
    <property type="match status" value="2"/>
</dbReference>
<dbReference type="EMBL" id="VCMV01000029">
    <property type="protein sequence ID" value="KAB0265730.1"/>
    <property type="molecule type" value="Genomic_DNA"/>
</dbReference>
<dbReference type="InterPro" id="IPR011049">
    <property type="entry name" value="Serralysin-like_metalloprot_C"/>
</dbReference>
<name>A0A5N3P7M6_9HYPH</name>
<dbReference type="GO" id="GO:0005615">
    <property type="term" value="C:extracellular space"/>
    <property type="evidence" value="ECO:0007669"/>
    <property type="project" value="InterPro"/>
</dbReference>
<feature type="compositionally biased region" description="Basic and acidic residues" evidence="5">
    <location>
        <begin position="1"/>
        <end position="12"/>
    </location>
</feature>
<organism evidence="7 8">
    <name type="scientific">Microvirga brassicacearum</name>
    <dbReference type="NCBI Taxonomy" id="2580413"/>
    <lineage>
        <taxon>Bacteria</taxon>
        <taxon>Pseudomonadati</taxon>
        <taxon>Pseudomonadota</taxon>
        <taxon>Alphaproteobacteria</taxon>
        <taxon>Hyphomicrobiales</taxon>
        <taxon>Methylobacteriaceae</taxon>
        <taxon>Microvirga</taxon>
    </lineage>
</organism>
<dbReference type="SMART" id="SM00710">
    <property type="entry name" value="PbH1"/>
    <property type="match status" value="7"/>
</dbReference>
<evidence type="ECO:0000256" key="1">
    <source>
        <dbReference type="ARBA" id="ARBA00001913"/>
    </source>
</evidence>
<dbReference type="InterPro" id="IPR011050">
    <property type="entry name" value="Pectin_lyase_fold/virulence"/>
</dbReference>
<dbReference type="AlphaFoldDB" id="A0A5N3P7M6"/>
<dbReference type="Pfam" id="PF08548">
    <property type="entry name" value="Peptidase_M10_C"/>
    <property type="match status" value="1"/>
</dbReference>
<dbReference type="PRINTS" id="PR00313">
    <property type="entry name" value="CABNDNGRPT"/>
</dbReference>
<evidence type="ECO:0000256" key="3">
    <source>
        <dbReference type="ARBA" id="ARBA00022525"/>
    </source>
</evidence>
<sequence>MTNTRRSNDIPHDIPGPGRAAPRPHRRFLILAILYISPAGSGTRDGSSMANAGTISNISNFIDKAGAGGQVLLRADQGAYKVAGQVTVKAGGDAGAPVTIRGVDASGTTMNVEIIGTRATDWTTGKAEGTEIFRLLPGADHLKFQDMTFKNVGNGAFRIGADIKDLTLEHMQATNVKRFLENTVSSGYSSASVDGLTVRDVDVYKYSESAIKLQYNSRNIVIEDVTGEGDPNTPEKYVFGIALNHTAHDVLFKNVIMKNSSARGSNDDYWNGDGFTTERGNYNIRFENTVASGNTDAGYDLKSSNTVLVNAIAEGNNRSYRFWSDSITMENSQSLNPKHYGGSASTDHIWMAEGAHARVIGGHIVDQNSGLTVFDLWKSGATLEVSGTTIDTDGKLSGLGFNSQLFISEGSAPGGTAAGPQTIAGTGGSDRLNGTLGDDTLNGLAGDDELNGSGGNDMLIGGAGRDELLGGAGADKFVFNATRESGSSKTVDTIRDFIQGTDKIDLSAIDANTTLSGDQAFSLKGALGFTKTAGELRTLSVNGTTEFWGDVNGDGAVDIKVKLVGTFNLSTDDFFL</sequence>
<gene>
    <name evidence="7" type="ORF">FEZ63_17090</name>
</gene>
<feature type="domain" description="Peptidase M10 serralysin C-terminal" evidence="6">
    <location>
        <begin position="460"/>
        <end position="572"/>
    </location>
</feature>
<reference evidence="7 8" key="1">
    <citation type="journal article" date="2019" name="Microorganisms">
        <title>Genome Insights into the Novel Species Microvirga brassicacearum, a Rapeseed Endophyte with Biotechnological Potential.</title>
        <authorList>
            <person name="Jimenez-Gomez A."/>
            <person name="Saati-Santamaria Z."/>
            <person name="Igual J.M."/>
            <person name="Rivas R."/>
            <person name="Mateos P.F."/>
            <person name="Garcia-Fraile P."/>
        </authorList>
    </citation>
    <scope>NUCLEOTIDE SEQUENCE [LARGE SCALE GENOMIC DNA]</scope>
    <source>
        <strain evidence="7 8">CDVBN77</strain>
    </source>
</reference>
<dbReference type="Proteomes" id="UP000325684">
    <property type="component" value="Unassembled WGS sequence"/>
</dbReference>
<comment type="subcellular location">
    <subcellularLocation>
        <location evidence="2">Secreted</location>
    </subcellularLocation>
</comment>
<dbReference type="Gene3D" id="2.150.10.10">
    <property type="entry name" value="Serralysin-like metalloprotease, C-terminal"/>
    <property type="match status" value="1"/>
</dbReference>
<evidence type="ECO:0000313" key="8">
    <source>
        <dbReference type="Proteomes" id="UP000325684"/>
    </source>
</evidence>
<comment type="caution">
    <text evidence="7">The sequence shown here is derived from an EMBL/GenBank/DDBJ whole genome shotgun (WGS) entry which is preliminary data.</text>
</comment>
<dbReference type="GO" id="GO:0005509">
    <property type="term" value="F:calcium ion binding"/>
    <property type="evidence" value="ECO:0007669"/>
    <property type="project" value="InterPro"/>
</dbReference>
<comment type="cofactor">
    <cofactor evidence="1">
        <name>Ca(2+)</name>
        <dbReference type="ChEBI" id="CHEBI:29108"/>
    </cofactor>
</comment>
<proteinExistence type="predicted"/>
<keyword evidence="8" id="KW-1185">Reference proteome</keyword>
<keyword evidence="3" id="KW-0964">Secreted</keyword>